<dbReference type="SUPFAM" id="SSF51735">
    <property type="entry name" value="NAD(P)-binding Rossmann-fold domains"/>
    <property type="match status" value="1"/>
</dbReference>
<dbReference type="Gene3D" id="3.40.50.720">
    <property type="entry name" value="NAD(P)-binding Rossmann-like Domain"/>
    <property type="match status" value="1"/>
</dbReference>
<dbReference type="InterPro" id="IPR000304">
    <property type="entry name" value="Pyrroline-COOH_reductase"/>
</dbReference>
<keyword evidence="5" id="KW-0472">Membrane</keyword>
<dbReference type="PIRSF" id="PIRSF000193">
    <property type="entry name" value="Pyrrol-5-carb_rd"/>
    <property type="match status" value="1"/>
</dbReference>
<keyword evidence="9" id="KW-1185">Reference proteome</keyword>
<dbReference type="InterPro" id="IPR029036">
    <property type="entry name" value="P5CR_dimer"/>
</dbReference>
<dbReference type="PANTHER" id="PTHR11645">
    <property type="entry name" value="PYRROLINE-5-CARBOXYLATE REDUCTASE"/>
    <property type="match status" value="1"/>
</dbReference>
<keyword evidence="5" id="KW-0812">Transmembrane</keyword>
<keyword evidence="5" id="KW-1133">Transmembrane helix</keyword>
<evidence type="ECO:0000256" key="1">
    <source>
        <dbReference type="ARBA" id="ARBA00005525"/>
    </source>
</evidence>
<keyword evidence="3" id="KW-0560">Oxidoreductase</keyword>
<evidence type="ECO:0000256" key="2">
    <source>
        <dbReference type="ARBA" id="ARBA00022857"/>
    </source>
</evidence>
<proteinExistence type="inferred from homology"/>
<dbReference type="GO" id="GO:0055129">
    <property type="term" value="P:L-proline biosynthetic process"/>
    <property type="evidence" value="ECO:0007669"/>
    <property type="project" value="TreeGrafter"/>
</dbReference>
<sequence>MTHSPGSKNFRLAILGCGFMGTALLSGIIKALGDSPREQIKFSVSAPSQTSIQRLQQAFSSHRDQVDSITTDNVDAASGSDIIILAFQPQQLTGVLSDSALLQALQDKLIISVLAGVSSRQIIEAVYTSSELTRQSRVSRVIPSIGAQINESASLIAETSLSQSDRDLVAWLFQLVGRTVVVPEELIDTATAVSAACHALTIVAADAIVDGSVAEGIPRPIALDIASQSLRSSASMLQGHATIESLKDSLSIAKGITVNALLQLERGNMRSGISDAVRHAAQYAQAMSSGNE</sequence>
<dbReference type="Pfam" id="PF14748">
    <property type="entry name" value="P5CR_dimer"/>
    <property type="match status" value="1"/>
</dbReference>
<dbReference type="HAMAP" id="MF_01925">
    <property type="entry name" value="P5C_reductase"/>
    <property type="match status" value="1"/>
</dbReference>
<comment type="similarity">
    <text evidence="1">Belongs to the pyrroline-5-carboxylate reductase family.</text>
</comment>
<dbReference type="SUPFAM" id="SSF48179">
    <property type="entry name" value="6-phosphogluconate dehydrogenase C-terminal domain-like"/>
    <property type="match status" value="1"/>
</dbReference>
<dbReference type="PANTHER" id="PTHR11645:SF0">
    <property type="entry name" value="PYRROLINE-5-CARBOXYLATE REDUCTASE 3"/>
    <property type="match status" value="1"/>
</dbReference>
<dbReference type="InterPro" id="IPR036291">
    <property type="entry name" value="NAD(P)-bd_dom_sf"/>
</dbReference>
<evidence type="ECO:0000259" key="7">
    <source>
        <dbReference type="Pfam" id="PF14748"/>
    </source>
</evidence>
<comment type="caution">
    <text evidence="8">The sequence shown here is derived from an EMBL/GenBank/DDBJ whole genome shotgun (WGS) entry which is preliminary data.</text>
</comment>
<protein>
    <submittedName>
        <fullName evidence="8">Pyrroline-5-carboxylate reductase</fullName>
    </submittedName>
</protein>
<organism evidence="8 9">
    <name type="scientific">Rhizodiscina lignyota</name>
    <dbReference type="NCBI Taxonomy" id="1504668"/>
    <lineage>
        <taxon>Eukaryota</taxon>
        <taxon>Fungi</taxon>
        <taxon>Dikarya</taxon>
        <taxon>Ascomycota</taxon>
        <taxon>Pezizomycotina</taxon>
        <taxon>Dothideomycetes</taxon>
        <taxon>Pleosporomycetidae</taxon>
        <taxon>Aulographales</taxon>
        <taxon>Rhizodiscinaceae</taxon>
        <taxon>Rhizodiscina</taxon>
    </lineage>
</organism>
<keyword evidence="2 4" id="KW-0521">NADP</keyword>
<evidence type="ECO:0000256" key="4">
    <source>
        <dbReference type="PIRSR" id="PIRSR000193-1"/>
    </source>
</evidence>
<feature type="transmembrane region" description="Helical" evidence="5">
    <location>
        <begin position="12"/>
        <end position="33"/>
    </location>
</feature>
<dbReference type="AlphaFoldDB" id="A0A9P4M632"/>
<feature type="binding site" evidence="4">
    <location>
        <begin position="86"/>
        <end position="89"/>
    </location>
    <ligand>
        <name>NADP(+)</name>
        <dbReference type="ChEBI" id="CHEBI:58349"/>
    </ligand>
</feature>
<dbReference type="Gene3D" id="1.10.3730.10">
    <property type="entry name" value="ProC C-terminal domain-like"/>
    <property type="match status" value="1"/>
</dbReference>
<accession>A0A9P4M632</accession>
<evidence type="ECO:0000259" key="6">
    <source>
        <dbReference type="Pfam" id="PF03807"/>
    </source>
</evidence>
<evidence type="ECO:0000256" key="5">
    <source>
        <dbReference type="SAM" id="Phobius"/>
    </source>
</evidence>
<name>A0A9P4M632_9PEZI</name>
<feature type="domain" description="Pyrroline-5-carboxylate reductase dimerisation" evidence="7">
    <location>
        <begin position="184"/>
        <end position="287"/>
    </location>
</feature>
<dbReference type="EMBL" id="ML978126">
    <property type="protein sequence ID" value="KAF2098803.1"/>
    <property type="molecule type" value="Genomic_DNA"/>
</dbReference>
<dbReference type="InterPro" id="IPR008927">
    <property type="entry name" value="6-PGluconate_DH-like_C_sf"/>
</dbReference>
<gene>
    <name evidence="8" type="ORF">NA57DRAFT_76041</name>
</gene>
<dbReference type="GO" id="GO:0004735">
    <property type="term" value="F:pyrroline-5-carboxylate reductase activity"/>
    <property type="evidence" value="ECO:0007669"/>
    <property type="project" value="InterPro"/>
</dbReference>
<feature type="binding site" evidence="4">
    <location>
        <position position="73"/>
    </location>
    <ligand>
        <name>NADPH</name>
        <dbReference type="ChEBI" id="CHEBI:57783"/>
    </ligand>
</feature>
<reference evidence="8" key="1">
    <citation type="journal article" date="2020" name="Stud. Mycol.">
        <title>101 Dothideomycetes genomes: a test case for predicting lifestyles and emergence of pathogens.</title>
        <authorList>
            <person name="Haridas S."/>
            <person name="Albert R."/>
            <person name="Binder M."/>
            <person name="Bloem J."/>
            <person name="Labutti K."/>
            <person name="Salamov A."/>
            <person name="Andreopoulos B."/>
            <person name="Baker S."/>
            <person name="Barry K."/>
            <person name="Bills G."/>
            <person name="Bluhm B."/>
            <person name="Cannon C."/>
            <person name="Castanera R."/>
            <person name="Culley D."/>
            <person name="Daum C."/>
            <person name="Ezra D."/>
            <person name="Gonzalez J."/>
            <person name="Henrissat B."/>
            <person name="Kuo A."/>
            <person name="Liang C."/>
            <person name="Lipzen A."/>
            <person name="Lutzoni F."/>
            <person name="Magnuson J."/>
            <person name="Mondo S."/>
            <person name="Nolan M."/>
            <person name="Ohm R."/>
            <person name="Pangilinan J."/>
            <person name="Park H.-J."/>
            <person name="Ramirez L."/>
            <person name="Alfaro M."/>
            <person name="Sun H."/>
            <person name="Tritt A."/>
            <person name="Yoshinaga Y."/>
            <person name="Zwiers L.-H."/>
            <person name="Turgeon B."/>
            <person name="Goodwin S."/>
            <person name="Spatafora J."/>
            <person name="Crous P."/>
            <person name="Grigoriev I."/>
        </authorList>
    </citation>
    <scope>NUCLEOTIDE SEQUENCE</scope>
    <source>
        <strain evidence="8">CBS 133067</strain>
    </source>
</reference>
<evidence type="ECO:0000313" key="9">
    <source>
        <dbReference type="Proteomes" id="UP000799772"/>
    </source>
</evidence>
<evidence type="ECO:0000256" key="3">
    <source>
        <dbReference type="ARBA" id="ARBA00023002"/>
    </source>
</evidence>
<feature type="binding site" evidence="4">
    <location>
        <begin position="15"/>
        <end position="20"/>
    </location>
    <ligand>
        <name>NADP(+)</name>
        <dbReference type="ChEBI" id="CHEBI:58349"/>
    </ligand>
</feature>
<dbReference type="Proteomes" id="UP000799772">
    <property type="component" value="Unassembled WGS sequence"/>
</dbReference>
<evidence type="ECO:0000313" key="8">
    <source>
        <dbReference type="EMBL" id="KAF2098803.1"/>
    </source>
</evidence>
<dbReference type="InterPro" id="IPR028939">
    <property type="entry name" value="P5C_Rdtase_cat_N"/>
</dbReference>
<dbReference type="Pfam" id="PF03807">
    <property type="entry name" value="F420_oxidored"/>
    <property type="match status" value="1"/>
</dbReference>
<feature type="domain" description="Pyrroline-5-carboxylate reductase catalytic N-terminal" evidence="6">
    <location>
        <begin position="11"/>
        <end position="116"/>
    </location>
</feature>
<dbReference type="OrthoDB" id="10263291at2759"/>